<name>A0A485K5R1_9STRA</name>
<accession>A0A485K5R1</accession>
<evidence type="ECO:0000313" key="3">
    <source>
        <dbReference type="Proteomes" id="UP000332933"/>
    </source>
</evidence>
<dbReference type="EMBL" id="CAADRA010000002">
    <property type="protein sequence ID" value="VFT77274.1"/>
    <property type="molecule type" value="Genomic_DNA"/>
</dbReference>
<gene>
    <name evidence="2" type="primary">Aste57867_48</name>
    <name evidence="1" type="ORF">As57867_000048</name>
    <name evidence="2" type="ORF">ASTE57867_48</name>
</gene>
<evidence type="ECO:0000313" key="1">
    <source>
        <dbReference type="EMBL" id="KAF0720769.1"/>
    </source>
</evidence>
<reference evidence="1" key="2">
    <citation type="submission" date="2019-06" db="EMBL/GenBank/DDBJ databases">
        <title>Genomics analysis of Aphanomyces spp. identifies a new class of oomycete effector associated with host adaptation.</title>
        <authorList>
            <person name="Gaulin E."/>
        </authorList>
    </citation>
    <scope>NUCLEOTIDE SEQUENCE</scope>
    <source>
        <strain evidence="1">CBS 578.67</strain>
    </source>
</reference>
<reference evidence="2 3" key="1">
    <citation type="submission" date="2019-03" db="EMBL/GenBank/DDBJ databases">
        <authorList>
            <person name="Gaulin E."/>
            <person name="Dumas B."/>
        </authorList>
    </citation>
    <scope>NUCLEOTIDE SEQUENCE [LARGE SCALE GENOMIC DNA]</scope>
    <source>
        <strain evidence="2">CBS 568.67</strain>
    </source>
</reference>
<protein>
    <submittedName>
        <fullName evidence="2">Aste57867_48 protein</fullName>
    </submittedName>
</protein>
<dbReference type="EMBL" id="VJMH01000002">
    <property type="protein sequence ID" value="KAF0720769.1"/>
    <property type="molecule type" value="Genomic_DNA"/>
</dbReference>
<proteinExistence type="predicted"/>
<evidence type="ECO:0000313" key="2">
    <source>
        <dbReference type="EMBL" id="VFT77274.1"/>
    </source>
</evidence>
<keyword evidence="3" id="KW-1185">Reference proteome</keyword>
<dbReference type="AlphaFoldDB" id="A0A485K5R1"/>
<dbReference type="Proteomes" id="UP000332933">
    <property type="component" value="Unassembled WGS sequence"/>
</dbReference>
<sequence length="104" mass="11557">MARISQCDRAEWTAHPRHVVDNAWAARASLCWRGGGGGTRWDKAIHETTMALAVKKDMEDQAASVNRRPNGILTTSNTPCKVRLFEFPRMSLEVASVPMLPHGE</sequence>
<organism evidence="2 3">
    <name type="scientific">Aphanomyces stellatus</name>
    <dbReference type="NCBI Taxonomy" id="120398"/>
    <lineage>
        <taxon>Eukaryota</taxon>
        <taxon>Sar</taxon>
        <taxon>Stramenopiles</taxon>
        <taxon>Oomycota</taxon>
        <taxon>Saprolegniomycetes</taxon>
        <taxon>Saprolegniales</taxon>
        <taxon>Verrucalvaceae</taxon>
        <taxon>Aphanomyces</taxon>
    </lineage>
</organism>